<keyword evidence="7" id="KW-0624">Polysaccharide degradation</keyword>
<dbReference type="InterPro" id="IPR012341">
    <property type="entry name" value="6hp_glycosidase-like_sf"/>
</dbReference>
<comment type="caution">
    <text evidence="9">The sequence shown here is derived from an EMBL/GenBank/DDBJ whole genome shotgun (WGS) entry which is preliminary data.</text>
</comment>
<keyword evidence="8" id="KW-0732">Signal</keyword>
<gene>
    <name evidence="9" type="ORF">Wenmar_02205</name>
</gene>
<evidence type="ECO:0000313" key="10">
    <source>
        <dbReference type="Proteomes" id="UP000035100"/>
    </source>
</evidence>
<reference evidence="9 10" key="1">
    <citation type="submission" date="2013-01" db="EMBL/GenBank/DDBJ databases">
        <authorList>
            <person name="Fiebig A."/>
            <person name="Goeker M."/>
            <person name="Klenk H.-P.P."/>
        </authorList>
    </citation>
    <scope>NUCLEOTIDE SEQUENCE [LARGE SCALE GENOMIC DNA]</scope>
    <source>
        <strain evidence="9 10">DSM 24838</strain>
    </source>
</reference>
<dbReference type="AlphaFoldDB" id="A0A0D0PCK9"/>
<evidence type="ECO:0000256" key="2">
    <source>
        <dbReference type="ARBA" id="ARBA00009209"/>
    </source>
</evidence>
<dbReference type="RefSeq" id="WP_026198628.1">
    <property type="nucleotide sequence ID" value="NZ_KB902315.1"/>
</dbReference>
<dbReference type="STRING" id="1123501.Wenmar_02205"/>
<dbReference type="EMBL" id="AONG01000010">
    <property type="protein sequence ID" value="KIQ69136.1"/>
    <property type="molecule type" value="Genomic_DNA"/>
</dbReference>
<keyword evidence="7" id="KW-0119">Carbohydrate metabolism</keyword>
<dbReference type="SUPFAM" id="SSF48208">
    <property type="entry name" value="Six-hairpin glycosidases"/>
    <property type="match status" value="1"/>
</dbReference>
<dbReference type="Gene3D" id="1.50.10.10">
    <property type="match status" value="1"/>
</dbReference>
<evidence type="ECO:0000256" key="8">
    <source>
        <dbReference type="SAM" id="SignalP"/>
    </source>
</evidence>
<dbReference type="GO" id="GO:0008810">
    <property type="term" value="F:cellulase activity"/>
    <property type="evidence" value="ECO:0007669"/>
    <property type="project" value="UniProtKB-EC"/>
</dbReference>
<proteinExistence type="inferred from homology"/>
<organism evidence="9 10">
    <name type="scientific">Wenxinia marina DSM 24838</name>
    <dbReference type="NCBI Taxonomy" id="1123501"/>
    <lineage>
        <taxon>Bacteria</taxon>
        <taxon>Pseudomonadati</taxon>
        <taxon>Pseudomonadota</taxon>
        <taxon>Alphaproteobacteria</taxon>
        <taxon>Rhodobacterales</taxon>
        <taxon>Roseobacteraceae</taxon>
        <taxon>Wenxinia</taxon>
    </lineage>
</organism>
<evidence type="ECO:0000256" key="7">
    <source>
        <dbReference type="ARBA" id="ARBA00023326"/>
    </source>
</evidence>
<comment type="similarity">
    <text evidence="2">Belongs to the glycosyl hydrolase 8 (cellulase D) family.</text>
</comment>
<sequence length="357" mass="38247">MNRRRLLQSSFGAVASLMAGGALAQAGRGTHPLTAAWEVWKAAYLEPDGRVVDRLQQGASHSESQGYGLLLAATVGDEAAFDSINAWTMSNLRMRPDHLFAWRWLPDSATNVPDRNNASDGDLFYAWGLIRGAVTLQRPELIDRATDIATDLAAACIQPHPDGSGRLVFTPAAGGFQRDEGLIVNPSYMMPLAMREVAASTGVSAFARCADDSVRIITDLAQGGLVPDWIELRPGGAVPAEGMSNENGYEAMRVPLFLVWSGQQQHLAVRRQSAAYADADTARGATPTVLDRGTGVVLETSSDPGYSALAGLSLCVTSTRAGALMPRFSTRQPYYPATLHLMTLLAQFEAVSRCVPI</sequence>
<evidence type="ECO:0000313" key="9">
    <source>
        <dbReference type="EMBL" id="KIQ69136.1"/>
    </source>
</evidence>
<feature type="signal peptide" evidence="8">
    <location>
        <begin position="1"/>
        <end position="24"/>
    </location>
</feature>
<dbReference type="Proteomes" id="UP000035100">
    <property type="component" value="Unassembled WGS sequence"/>
</dbReference>
<evidence type="ECO:0000256" key="3">
    <source>
        <dbReference type="ARBA" id="ARBA00012601"/>
    </source>
</evidence>
<accession>A0A0D0PCK9</accession>
<dbReference type="PATRIC" id="fig|1123501.6.peg.2306"/>
<dbReference type="GO" id="GO:0030245">
    <property type="term" value="P:cellulose catabolic process"/>
    <property type="evidence" value="ECO:0007669"/>
    <property type="project" value="UniProtKB-KW"/>
</dbReference>
<dbReference type="PRINTS" id="PR00735">
    <property type="entry name" value="GLHYDRLASE8"/>
</dbReference>
<name>A0A0D0PCK9_9RHOB</name>
<evidence type="ECO:0000256" key="1">
    <source>
        <dbReference type="ARBA" id="ARBA00000966"/>
    </source>
</evidence>
<comment type="catalytic activity">
    <reaction evidence="1">
        <text>Endohydrolysis of (1-&gt;4)-beta-D-glucosidic linkages in cellulose, lichenin and cereal beta-D-glucans.</text>
        <dbReference type="EC" id="3.2.1.4"/>
    </reaction>
</comment>
<keyword evidence="6 9" id="KW-0326">Glycosidase</keyword>
<feature type="chain" id="PRO_5002218387" description="cellulase" evidence="8">
    <location>
        <begin position="25"/>
        <end position="357"/>
    </location>
</feature>
<dbReference type="InterPro" id="IPR002037">
    <property type="entry name" value="Glyco_hydro_8"/>
</dbReference>
<evidence type="ECO:0000256" key="4">
    <source>
        <dbReference type="ARBA" id="ARBA00022801"/>
    </source>
</evidence>
<keyword evidence="4 9" id="KW-0378">Hydrolase</keyword>
<dbReference type="EC" id="3.2.1.4" evidence="3"/>
<dbReference type="Pfam" id="PF01270">
    <property type="entry name" value="Glyco_hydro_8"/>
    <property type="match status" value="1"/>
</dbReference>
<protein>
    <recommendedName>
        <fullName evidence="3">cellulase</fullName>
        <ecNumber evidence="3">3.2.1.4</ecNumber>
    </recommendedName>
</protein>
<keyword evidence="5" id="KW-0136">Cellulose degradation</keyword>
<keyword evidence="10" id="KW-1185">Reference proteome</keyword>
<dbReference type="eggNOG" id="COG3405">
    <property type="taxonomic scope" value="Bacteria"/>
</dbReference>
<dbReference type="OrthoDB" id="9766708at2"/>
<evidence type="ECO:0000256" key="6">
    <source>
        <dbReference type="ARBA" id="ARBA00023295"/>
    </source>
</evidence>
<evidence type="ECO:0000256" key="5">
    <source>
        <dbReference type="ARBA" id="ARBA00023001"/>
    </source>
</evidence>
<dbReference type="InterPro" id="IPR008928">
    <property type="entry name" value="6-hairpin_glycosidase_sf"/>
</dbReference>